<protein>
    <submittedName>
        <fullName evidence="1">Uncharacterized protein</fullName>
    </submittedName>
</protein>
<evidence type="ECO:0000313" key="1">
    <source>
        <dbReference type="EMBL" id="MDT0266898.1"/>
    </source>
</evidence>
<evidence type="ECO:0000313" key="2">
    <source>
        <dbReference type="Proteomes" id="UP001183410"/>
    </source>
</evidence>
<accession>A0ABU2JPH8</accession>
<sequence>MTTGGVAAPLFACGGCLRQLHAMAWDFAEASWNAPVDGLGRPVLLYRSPGNAPPGPLRYRGRHRRARTAFGARLARLVTEHLKGGDRRE</sequence>
<gene>
    <name evidence="1" type="ORF">RM844_11405</name>
</gene>
<dbReference type="Proteomes" id="UP001183410">
    <property type="component" value="Unassembled WGS sequence"/>
</dbReference>
<name>A0ABU2JPH8_9ACTN</name>
<reference evidence="2" key="1">
    <citation type="submission" date="2023-07" db="EMBL/GenBank/DDBJ databases">
        <title>30 novel species of actinomycetes from the DSMZ collection.</title>
        <authorList>
            <person name="Nouioui I."/>
        </authorList>
    </citation>
    <scope>NUCLEOTIDE SEQUENCE [LARGE SCALE GENOMIC DNA]</scope>
    <source>
        <strain evidence="2">DSM 44915</strain>
    </source>
</reference>
<organism evidence="1 2">
    <name type="scientific">Streptomyces chisholmiae</name>
    <dbReference type="NCBI Taxonomy" id="3075540"/>
    <lineage>
        <taxon>Bacteria</taxon>
        <taxon>Bacillati</taxon>
        <taxon>Actinomycetota</taxon>
        <taxon>Actinomycetes</taxon>
        <taxon>Kitasatosporales</taxon>
        <taxon>Streptomycetaceae</taxon>
        <taxon>Streptomyces</taxon>
    </lineage>
</organism>
<dbReference type="EMBL" id="JAVREO010000005">
    <property type="protein sequence ID" value="MDT0266898.1"/>
    <property type="molecule type" value="Genomic_DNA"/>
</dbReference>
<proteinExistence type="predicted"/>
<comment type="caution">
    <text evidence="1">The sequence shown here is derived from an EMBL/GenBank/DDBJ whole genome shotgun (WGS) entry which is preliminary data.</text>
</comment>
<keyword evidence="2" id="KW-1185">Reference proteome</keyword>